<name>A0A096P9M1_OSTTA</name>
<dbReference type="GeneID" id="9831240"/>
<sequence>MSDNTIAVSEVFKRVQSHSNVIGLGMISPRGELLSSSGTFDAALGRRAARLVAVATSTLEQTGEDDENSIDTDAEVVRARRGNRELVVARCDDVILAVLSCARSRRHKPKSAHHFGALTHEERVKVLGEAVLRSGAIVFTKNHAGKYTAVNDDYLAAFGFDDSSDVVGKSDDEIVETLLGRGQTFHHSYRGESITDLPAIWRAHDEMALERPMWFKERSLLGGGVDTKLHEFVVMKAPFEDGIIGVAVSEGT</sequence>
<dbReference type="KEGG" id="ota:OT_ostta17g02270"/>
<reference evidence="1 2" key="2">
    <citation type="journal article" date="2014" name="BMC Genomics">
        <title>An improved genome of the model marine alga Ostreococcus tauri unfolds by assessing Illumina de novo assemblies.</title>
        <authorList>
            <person name="Blanc-Mathieu R."/>
            <person name="Verhelst B."/>
            <person name="Derelle E."/>
            <person name="Rombauts S."/>
            <person name="Bouget F.Y."/>
            <person name="Carre I."/>
            <person name="Chateau A."/>
            <person name="Eyre-Walker A."/>
            <person name="Grimsley N."/>
            <person name="Moreau H."/>
            <person name="Piegu B."/>
            <person name="Rivals E."/>
            <person name="Schackwitz W."/>
            <person name="Van de Peer Y."/>
            <person name="Piganeau G."/>
        </authorList>
    </citation>
    <scope>NUCLEOTIDE SEQUENCE [LARGE SCALE GENOMIC DNA]</scope>
    <source>
        <strain evidence="2">OTTH 0595 / CCAP 157/2 / RCC745</strain>
    </source>
</reference>
<dbReference type="Gene3D" id="3.30.450.30">
    <property type="entry name" value="Dynein light chain 2a, cytoplasmic"/>
    <property type="match status" value="1"/>
</dbReference>
<organism evidence="1 2">
    <name type="scientific">Ostreococcus tauri</name>
    <name type="common">Marine green alga</name>
    <dbReference type="NCBI Taxonomy" id="70448"/>
    <lineage>
        <taxon>Eukaryota</taxon>
        <taxon>Viridiplantae</taxon>
        <taxon>Chlorophyta</taxon>
        <taxon>Mamiellophyceae</taxon>
        <taxon>Mamiellales</taxon>
        <taxon>Bathycoccaceae</taxon>
        <taxon>Ostreococcus</taxon>
    </lineage>
</organism>
<proteinExistence type="predicted"/>
<dbReference type="InParanoid" id="A0A096P9M1"/>
<evidence type="ECO:0000313" key="1">
    <source>
        <dbReference type="EMBL" id="CEG00648.1"/>
    </source>
</evidence>
<dbReference type="RefSeq" id="XP_022840500.1">
    <property type="nucleotide sequence ID" value="XM_022984816.1"/>
</dbReference>
<dbReference type="AlphaFoldDB" id="A0A096P9M1"/>
<reference evidence="2" key="1">
    <citation type="journal article" date="2006" name="Proc. Natl. Acad. Sci. U.S.A.">
        <title>Genome analysis of the smallest free-living eukaryote Ostreococcus tauri unveils many unique features.</title>
        <authorList>
            <person name="Derelle E."/>
            <person name="Ferraz C."/>
            <person name="Rombauts S."/>
            <person name="Rouze P."/>
            <person name="Worden A.Z."/>
            <person name="Robbens S."/>
            <person name="Partensky F."/>
            <person name="Degroeve S."/>
            <person name="Echeynie S."/>
            <person name="Cooke R."/>
            <person name="Saeys Y."/>
            <person name="Wuyts J."/>
            <person name="Jabbari K."/>
            <person name="Bowler C."/>
            <person name="Panaud O."/>
            <person name="Piegu B."/>
            <person name="Ball S.G."/>
            <person name="Ral J.-P."/>
            <person name="Bouget F.-Y."/>
            <person name="Piganeau G."/>
            <person name="De Baets B."/>
            <person name="Picard A."/>
            <person name="Delseny M."/>
            <person name="Demaille J."/>
            <person name="Van de Peer Y."/>
            <person name="Moreau H."/>
        </authorList>
    </citation>
    <scope>NUCLEOTIDE SEQUENCE [LARGE SCALE GENOMIC DNA]</scope>
    <source>
        <strain evidence="2">OTTH 0595 / CCAP 157/2 / RCC745</strain>
    </source>
</reference>
<evidence type="ECO:0000313" key="2">
    <source>
        <dbReference type="Proteomes" id="UP000009170"/>
    </source>
</evidence>
<gene>
    <name evidence="1" type="ORF">OT_ostta17g02270</name>
</gene>
<dbReference type="EMBL" id="CAID01000017">
    <property type="protein sequence ID" value="CEG00648.1"/>
    <property type="molecule type" value="Genomic_DNA"/>
</dbReference>
<dbReference type="Proteomes" id="UP000009170">
    <property type="component" value="Unassembled WGS sequence"/>
</dbReference>
<dbReference type="OrthoDB" id="10463816at2759"/>
<keyword evidence="2" id="KW-1185">Reference proteome</keyword>
<accession>A0A096P9M1</accession>
<dbReference type="SUPFAM" id="SSF103196">
    <property type="entry name" value="Roadblock/LC7 domain"/>
    <property type="match status" value="1"/>
</dbReference>
<protein>
    <submittedName>
        <fullName evidence="1">Dynein light chain-related</fullName>
    </submittedName>
</protein>
<comment type="caution">
    <text evidence="1">The sequence shown here is derived from an EMBL/GenBank/DDBJ whole genome shotgun (WGS) entry which is preliminary data.</text>
</comment>